<geneLocation type="plasmid" evidence="1 2">
    <name>unnamed</name>
</geneLocation>
<dbReference type="RefSeq" id="WP_338611041.1">
    <property type="nucleotide sequence ID" value="NZ_CP146276.1"/>
</dbReference>
<name>A0ABZ2I4W1_9HYPH</name>
<evidence type="ECO:0000313" key="2">
    <source>
        <dbReference type="Proteomes" id="UP001369958"/>
    </source>
</evidence>
<protein>
    <submittedName>
        <fullName evidence="1">Uncharacterized protein</fullName>
    </submittedName>
</protein>
<evidence type="ECO:0000313" key="1">
    <source>
        <dbReference type="EMBL" id="WWT34894.1"/>
    </source>
</evidence>
<accession>A0ABZ2I4W1</accession>
<proteinExistence type="predicted"/>
<dbReference type="Proteomes" id="UP001369958">
    <property type="component" value="Plasmid unnamed"/>
</dbReference>
<dbReference type="EMBL" id="CP146276">
    <property type="protein sequence ID" value="WWT34894.1"/>
    <property type="molecule type" value="Genomic_DNA"/>
</dbReference>
<keyword evidence="1" id="KW-0614">Plasmid</keyword>
<organism evidence="1 2">
    <name type="scientific">Pelagibacterium nitratireducens</name>
    <dbReference type="NCBI Taxonomy" id="1046114"/>
    <lineage>
        <taxon>Bacteria</taxon>
        <taxon>Pseudomonadati</taxon>
        <taxon>Pseudomonadota</taxon>
        <taxon>Alphaproteobacteria</taxon>
        <taxon>Hyphomicrobiales</taxon>
        <taxon>Devosiaceae</taxon>
        <taxon>Pelagibacterium</taxon>
    </lineage>
</organism>
<gene>
    <name evidence="1" type="ORF">V6617_18590</name>
</gene>
<reference evidence="1 2" key="1">
    <citation type="submission" date="2024-02" db="EMBL/GenBank/DDBJ databases">
        <title>Complete genome sequence of Pelagibacterium nitratireducens ZH15.</title>
        <authorList>
            <person name="Zhao L.H."/>
        </authorList>
    </citation>
    <scope>NUCLEOTIDE SEQUENCE [LARGE SCALE GENOMIC DNA]</scope>
    <source>
        <strain evidence="1 2">ZH15</strain>
        <plasmid evidence="1 2">unnamed</plasmid>
    </source>
</reference>
<keyword evidence="2" id="KW-1185">Reference proteome</keyword>
<sequence length="87" mass="9004">MTTFLVAVHLVVDTNGSNPRADIVAALEAHLDRPAQPVPAAGRILDRAVAGEGLAASMAAVTIPSDYRPGTSRFPQWSAVGPKRAAS</sequence>